<evidence type="ECO:0000313" key="2">
    <source>
        <dbReference type="EMBL" id="TCL01378.1"/>
    </source>
</evidence>
<proteinExistence type="predicted"/>
<feature type="chain" id="PRO_5020234227" evidence="1">
    <location>
        <begin position="23"/>
        <end position="264"/>
    </location>
</feature>
<protein>
    <submittedName>
        <fullName evidence="2">Uncharacterized protein</fullName>
    </submittedName>
</protein>
<comment type="caution">
    <text evidence="2">The sequence shown here is derived from an EMBL/GenBank/DDBJ whole genome shotgun (WGS) entry which is preliminary data.</text>
</comment>
<keyword evidence="1" id="KW-0732">Signal</keyword>
<reference evidence="2 3" key="1">
    <citation type="submission" date="2019-03" db="EMBL/GenBank/DDBJ databases">
        <title>Genomic Encyclopedia of Archaeal and Bacterial Type Strains, Phase II (KMG-II): from individual species to whole genera.</title>
        <authorList>
            <person name="Goeker M."/>
        </authorList>
    </citation>
    <scope>NUCLEOTIDE SEQUENCE [LARGE SCALE GENOMIC DNA]</scope>
    <source>
        <strain evidence="2 3">DSM 26433</strain>
    </source>
</reference>
<dbReference type="OrthoDB" id="6555107at2"/>
<feature type="signal peptide" evidence="1">
    <location>
        <begin position="1"/>
        <end position="22"/>
    </location>
</feature>
<gene>
    <name evidence="2" type="ORF">BXY66_2693</name>
</gene>
<dbReference type="EMBL" id="SMGR01000002">
    <property type="protein sequence ID" value="TCL01378.1"/>
    <property type="molecule type" value="Genomic_DNA"/>
</dbReference>
<dbReference type="RefSeq" id="WP_132860713.1">
    <property type="nucleotide sequence ID" value="NZ_SMGR01000002.1"/>
</dbReference>
<name>A0A4R1N3T4_9RHOB</name>
<accession>A0A4R1N3T4</accession>
<evidence type="ECO:0000313" key="3">
    <source>
        <dbReference type="Proteomes" id="UP000295673"/>
    </source>
</evidence>
<dbReference type="AlphaFoldDB" id="A0A4R1N3T4"/>
<evidence type="ECO:0000256" key="1">
    <source>
        <dbReference type="SAM" id="SignalP"/>
    </source>
</evidence>
<organism evidence="2 3">
    <name type="scientific">Shimia isoporae</name>
    <dbReference type="NCBI Taxonomy" id="647720"/>
    <lineage>
        <taxon>Bacteria</taxon>
        <taxon>Pseudomonadati</taxon>
        <taxon>Pseudomonadota</taxon>
        <taxon>Alphaproteobacteria</taxon>
        <taxon>Rhodobacterales</taxon>
        <taxon>Roseobacteraceae</taxon>
    </lineage>
</organism>
<sequence>MVFRQSIATLFIALLSATSAFGQSLTLEDDSGWRHGFSIGLFGAVRTRGEVTVAGNPADLDLSLRDALKHLDFTATGRYEAWNGNFGLIAEGHYIGLSESSTISLGPFGGTTVSVDSVQSWLSLLGAYRVSQGTTNAGQPYAFDLQAGARYNRLKQTLSTTGLLGTVGGTEYWWAPVVAARYAWGINDKWSGSVLVDASGFGVNGNDLSWSGTIGFTRKFNERSSLFLGWRHVDFKYSTTRVDGAFGANMWSTGPLIAYTHTFN</sequence>
<dbReference type="Proteomes" id="UP000295673">
    <property type="component" value="Unassembled WGS sequence"/>
</dbReference>
<keyword evidence="3" id="KW-1185">Reference proteome</keyword>